<reference evidence="3" key="1">
    <citation type="submission" date="2025-08" db="UniProtKB">
        <authorList>
            <consortium name="RefSeq"/>
        </authorList>
    </citation>
    <scope>IDENTIFICATION</scope>
    <source>
        <tissue evidence="3">Whole insect</tissue>
    </source>
</reference>
<dbReference type="AlphaFoldDB" id="A0A6P7H0L1"/>
<dbReference type="InterPro" id="IPR029526">
    <property type="entry name" value="PGBD"/>
</dbReference>
<sequence length="297" mass="33470">FDGSSRYVNCIPDDGDLSEDDVGSDLDHDYIPDNKELSEDELGSDSDDEYIPPSRHSQCDDSDSNEQSNLDENLPSCSGVTELPECTLELETPADFFLFLFPKELISMIVEQSNIKALQDNINKPANISENEMEQFIGTVIFMSLVKLPSSRLYWSATVGQPQVFESMTCNRWEIIKKNLHFSDNSNSVPKNLHFSDNSNSVPVGTPGHDKRFKIRPLLDNIKQRLLLVPKEEHLAVDEQIIPTKCRHHLKQYNPAKPHKWGYKNQVLSGVSGFSYDFDIFAGEQSNTFPNGAPDLG</sequence>
<evidence type="ECO:0000259" key="2">
    <source>
        <dbReference type="Pfam" id="PF13843"/>
    </source>
</evidence>
<dbReference type="RefSeq" id="XP_028155124.1">
    <property type="nucleotide sequence ID" value="XM_028299323.1"/>
</dbReference>
<dbReference type="InParanoid" id="A0A6P7H0L1"/>
<feature type="compositionally biased region" description="Polar residues" evidence="1">
    <location>
        <begin position="65"/>
        <end position="76"/>
    </location>
</feature>
<organism evidence="3">
    <name type="scientific">Diabrotica virgifera virgifera</name>
    <name type="common">western corn rootworm</name>
    <dbReference type="NCBI Taxonomy" id="50390"/>
    <lineage>
        <taxon>Eukaryota</taxon>
        <taxon>Metazoa</taxon>
        <taxon>Ecdysozoa</taxon>
        <taxon>Arthropoda</taxon>
        <taxon>Hexapoda</taxon>
        <taxon>Insecta</taxon>
        <taxon>Pterygota</taxon>
        <taxon>Neoptera</taxon>
        <taxon>Endopterygota</taxon>
        <taxon>Coleoptera</taxon>
        <taxon>Polyphaga</taxon>
        <taxon>Cucujiformia</taxon>
        <taxon>Chrysomeloidea</taxon>
        <taxon>Chrysomelidae</taxon>
        <taxon>Galerucinae</taxon>
        <taxon>Diabroticina</taxon>
        <taxon>Diabroticites</taxon>
        <taxon>Diabrotica</taxon>
    </lineage>
</organism>
<evidence type="ECO:0000313" key="3">
    <source>
        <dbReference type="RefSeq" id="XP_028155124.1"/>
    </source>
</evidence>
<feature type="compositionally biased region" description="Basic and acidic residues" evidence="1">
    <location>
        <begin position="25"/>
        <end position="37"/>
    </location>
</feature>
<name>A0A6P7H0L1_DIAVI</name>
<gene>
    <name evidence="3" type="primary">LOC114348845</name>
</gene>
<dbReference type="PANTHER" id="PTHR47272">
    <property type="entry name" value="DDE_TNP_1_7 DOMAIN-CONTAINING PROTEIN"/>
    <property type="match status" value="1"/>
</dbReference>
<dbReference type="Pfam" id="PF13843">
    <property type="entry name" value="DDE_Tnp_1_7"/>
    <property type="match status" value="1"/>
</dbReference>
<feature type="compositionally biased region" description="Acidic residues" evidence="1">
    <location>
        <begin position="38"/>
        <end position="50"/>
    </location>
</feature>
<feature type="region of interest" description="Disordered" evidence="1">
    <location>
        <begin position="1"/>
        <end position="76"/>
    </location>
</feature>
<feature type="non-terminal residue" evidence="3">
    <location>
        <position position="1"/>
    </location>
</feature>
<evidence type="ECO:0000256" key="1">
    <source>
        <dbReference type="SAM" id="MobiDB-lite"/>
    </source>
</evidence>
<protein>
    <submittedName>
        <fullName evidence="3">Uncharacterized protein LOC114348845</fullName>
    </submittedName>
</protein>
<feature type="non-terminal residue" evidence="3">
    <location>
        <position position="297"/>
    </location>
</feature>
<proteinExistence type="predicted"/>
<feature type="domain" description="PiggyBac transposable element-derived protein" evidence="2">
    <location>
        <begin position="92"/>
        <end position="288"/>
    </location>
</feature>
<accession>A0A6P7H0L1</accession>
<dbReference type="PANTHER" id="PTHR47272:SF1">
    <property type="entry name" value="PIGGYBAC TRANSPOSABLE ELEMENT-DERIVED PROTEIN 3-LIKE"/>
    <property type="match status" value="1"/>
</dbReference>
<feature type="compositionally biased region" description="Acidic residues" evidence="1">
    <location>
        <begin position="13"/>
        <end position="24"/>
    </location>
</feature>